<dbReference type="Proteomes" id="UP001557470">
    <property type="component" value="Unassembled WGS sequence"/>
</dbReference>
<evidence type="ECO:0000313" key="2">
    <source>
        <dbReference type="EMBL" id="KAL0984754.1"/>
    </source>
</evidence>
<name>A0ABD0X0W4_UMBPY</name>
<sequence length="78" mass="8935">MASKRQQESGAEKRKKKKLRDDAHASLVGSMLRYIQGGTCGQEEDADDEQPSTRSSGTHQPHIDQQFRDRYRAENHHL</sequence>
<organism evidence="2 3">
    <name type="scientific">Umbra pygmaea</name>
    <name type="common">Eastern mudminnow</name>
    <dbReference type="NCBI Taxonomy" id="75934"/>
    <lineage>
        <taxon>Eukaryota</taxon>
        <taxon>Metazoa</taxon>
        <taxon>Chordata</taxon>
        <taxon>Craniata</taxon>
        <taxon>Vertebrata</taxon>
        <taxon>Euteleostomi</taxon>
        <taxon>Actinopterygii</taxon>
        <taxon>Neopterygii</taxon>
        <taxon>Teleostei</taxon>
        <taxon>Protacanthopterygii</taxon>
        <taxon>Esociformes</taxon>
        <taxon>Umbridae</taxon>
        <taxon>Umbra</taxon>
    </lineage>
</organism>
<evidence type="ECO:0000313" key="3">
    <source>
        <dbReference type="Proteomes" id="UP001557470"/>
    </source>
</evidence>
<reference evidence="2 3" key="1">
    <citation type="submission" date="2024-06" db="EMBL/GenBank/DDBJ databases">
        <authorList>
            <person name="Pan Q."/>
            <person name="Wen M."/>
            <person name="Jouanno E."/>
            <person name="Zahm M."/>
            <person name="Klopp C."/>
            <person name="Cabau C."/>
            <person name="Louis A."/>
            <person name="Berthelot C."/>
            <person name="Parey E."/>
            <person name="Roest Crollius H."/>
            <person name="Montfort J."/>
            <person name="Robinson-Rechavi M."/>
            <person name="Bouchez O."/>
            <person name="Lampietro C."/>
            <person name="Lopez Roques C."/>
            <person name="Donnadieu C."/>
            <person name="Postlethwait J."/>
            <person name="Bobe J."/>
            <person name="Verreycken H."/>
            <person name="Guiguen Y."/>
        </authorList>
    </citation>
    <scope>NUCLEOTIDE SEQUENCE [LARGE SCALE GENOMIC DNA]</scope>
    <source>
        <strain evidence="2">Up_M1</strain>
        <tissue evidence="2">Testis</tissue>
    </source>
</reference>
<feature type="compositionally biased region" description="Basic and acidic residues" evidence="1">
    <location>
        <begin position="61"/>
        <end position="78"/>
    </location>
</feature>
<proteinExistence type="predicted"/>
<protein>
    <submittedName>
        <fullName evidence="2">Uncharacterized protein</fullName>
    </submittedName>
</protein>
<dbReference type="EMBL" id="JAGEUA010000004">
    <property type="protein sequence ID" value="KAL0984754.1"/>
    <property type="molecule type" value="Genomic_DNA"/>
</dbReference>
<comment type="caution">
    <text evidence="2">The sequence shown here is derived from an EMBL/GenBank/DDBJ whole genome shotgun (WGS) entry which is preliminary data.</text>
</comment>
<keyword evidence="3" id="KW-1185">Reference proteome</keyword>
<evidence type="ECO:0000256" key="1">
    <source>
        <dbReference type="SAM" id="MobiDB-lite"/>
    </source>
</evidence>
<dbReference type="AlphaFoldDB" id="A0ABD0X0W4"/>
<gene>
    <name evidence="2" type="ORF">UPYG_G00146490</name>
</gene>
<accession>A0ABD0X0W4</accession>
<feature type="region of interest" description="Disordered" evidence="1">
    <location>
        <begin position="1"/>
        <end position="78"/>
    </location>
</feature>
<feature type="compositionally biased region" description="Basic and acidic residues" evidence="1">
    <location>
        <begin position="1"/>
        <end position="12"/>
    </location>
</feature>